<dbReference type="AlphaFoldDB" id="A0A6L2N7L9"/>
<name>A0A6L2N7L9_TANCI</name>
<reference evidence="1" key="1">
    <citation type="journal article" date="2019" name="Sci. Rep.">
        <title>Draft genome of Tanacetum cinerariifolium, the natural source of mosquito coil.</title>
        <authorList>
            <person name="Yamashiro T."/>
            <person name="Shiraishi A."/>
            <person name="Satake H."/>
            <person name="Nakayama K."/>
        </authorList>
    </citation>
    <scope>NUCLEOTIDE SEQUENCE</scope>
</reference>
<accession>A0A6L2N7L9</accession>
<sequence>MDVVGWRLWESFSNGLHWDSVVNMCINFTHGSDSEQRTHEFIHVYLAFASVSVWIGAQHRFHQIVDFVEASHIRYALTINPTVYVAHIRQFWSTARIETTDERTKILATVDEKPASLSRDDNQGEAFPTISGLEAGQDRENIIKTSVLPYDSTPRVTSHAADEGTQDLEISNLKARIKLLEDKDKGTAELFGDDALIKGRSLETGEEAVEFKLVVTPYSRHKGKDKMVESDTPKKKKLQEQIDVHVAKEMKEQMAREDQRWNEQIARDAEIARIHAEKELKMMIDGLDRSNEVIARHLHEYEQSQAELTIKEKIELINELVKYQDHHAKILKYQAQQSKPLSKKQQREFYMSVLKSHSGWKTKHFKGMTLEEIREKFIPVWKQIKDFVPMASKEEGERVKRKGLRLEHESAKKMKTSEEVSEEDLKKIMQLVLVEEVYVEALQVKHPIIDWEKHSEGQRNYWKIIRLGGHTSVYQFFVDMLKHFDREDLN</sequence>
<evidence type="ECO:0000313" key="1">
    <source>
        <dbReference type="EMBL" id="GEU82193.1"/>
    </source>
</evidence>
<organism evidence="1">
    <name type="scientific">Tanacetum cinerariifolium</name>
    <name type="common">Dalmatian daisy</name>
    <name type="synonym">Chrysanthemum cinerariifolium</name>
    <dbReference type="NCBI Taxonomy" id="118510"/>
    <lineage>
        <taxon>Eukaryota</taxon>
        <taxon>Viridiplantae</taxon>
        <taxon>Streptophyta</taxon>
        <taxon>Embryophyta</taxon>
        <taxon>Tracheophyta</taxon>
        <taxon>Spermatophyta</taxon>
        <taxon>Magnoliopsida</taxon>
        <taxon>eudicotyledons</taxon>
        <taxon>Gunneridae</taxon>
        <taxon>Pentapetalae</taxon>
        <taxon>asterids</taxon>
        <taxon>campanulids</taxon>
        <taxon>Asterales</taxon>
        <taxon>Asteraceae</taxon>
        <taxon>Asteroideae</taxon>
        <taxon>Anthemideae</taxon>
        <taxon>Anthemidinae</taxon>
        <taxon>Tanacetum</taxon>
    </lineage>
</organism>
<protein>
    <submittedName>
        <fullName evidence="1">Uncharacterized protein</fullName>
    </submittedName>
</protein>
<gene>
    <name evidence="1" type="ORF">Tci_054171</name>
</gene>
<comment type="caution">
    <text evidence="1">The sequence shown here is derived from an EMBL/GenBank/DDBJ whole genome shotgun (WGS) entry which is preliminary data.</text>
</comment>
<proteinExistence type="predicted"/>
<dbReference type="EMBL" id="BKCJ010008433">
    <property type="protein sequence ID" value="GEU82193.1"/>
    <property type="molecule type" value="Genomic_DNA"/>
</dbReference>